<evidence type="ECO:0000313" key="2">
    <source>
        <dbReference type="Proteomes" id="UP000034883"/>
    </source>
</evidence>
<name>A0A0F6YHL5_9BACT</name>
<organism evidence="1 2">
    <name type="scientific">Sandaracinus amylolyticus</name>
    <dbReference type="NCBI Taxonomy" id="927083"/>
    <lineage>
        <taxon>Bacteria</taxon>
        <taxon>Pseudomonadati</taxon>
        <taxon>Myxococcota</taxon>
        <taxon>Polyangia</taxon>
        <taxon>Polyangiales</taxon>
        <taxon>Sandaracinaceae</taxon>
        <taxon>Sandaracinus</taxon>
    </lineage>
</organism>
<dbReference type="KEGG" id="samy:DB32_002334"/>
<accession>A0A0F6YHL5</accession>
<sequence length="158" mass="15804">MTVHHGSIARIVVRAAFGLGLLLAGCESGPGECAPGAEDCRCVSPDRCDDGLVCSDGTCRAPRLVGLDVPSGAAACEVLLLDGAAEVSGVRFADGVIGAHVREEPRTSVSFAASGEGAMPGRAVSLEILGDGDLGSIGRAWCVDAAGREVTGDVRIGG</sequence>
<evidence type="ECO:0000313" key="1">
    <source>
        <dbReference type="EMBL" id="AKF05185.1"/>
    </source>
</evidence>
<reference evidence="1 2" key="1">
    <citation type="submission" date="2015-03" db="EMBL/GenBank/DDBJ databases">
        <title>Genome assembly of Sandaracinus amylolyticus DSM 53668.</title>
        <authorList>
            <person name="Sharma G."/>
            <person name="Subramanian S."/>
        </authorList>
    </citation>
    <scope>NUCLEOTIDE SEQUENCE [LARGE SCALE GENOMIC DNA]</scope>
    <source>
        <strain evidence="1 2">DSM 53668</strain>
    </source>
</reference>
<protein>
    <submittedName>
        <fullName evidence="1">Uncharacterized protein</fullName>
    </submittedName>
</protein>
<dbReference type="AlphaFoldDB" id="A0A0F6YHL5"/>
<gene>
    <name evidence="1" type="ORF">DB32_002334</name>
</gene>
<dbReference type="OrthoDB" id="5497793at2"/>
<dbReference type="STRING" id="927083.DB32_002334"/>
<dbReference type="EMBL" id="CP011125">
    <property type="protein sequence ID" value="AKF05185.1"/>
    <property type="molecule type" value="Genomic_DNA"/>
</dbReference>
<dbReference type="RefSeq" id="WP_053232449.1">
    <property type="nucleotide sequence ID" value="NZ_CP011125.1"/>
</dbReference>
<keyword evidence="2" id="KW-1185">Reference proteome</keyword>
<dbReference type="Proteomes" id="UP000034883">
    <property type="component" value="Chromosome"/>
</dbReference>
<proteinExistence type="predicted"/>